<dbReference type="AlphaFoldDB" id="A0A655VJJ5"/>
<accession>A0A655VJJ5</accession>
<dbReference type="Proteomes" id="UP000046067">
    <property type="component" value="Unassembled WGS sequence"/>
</dbReference>
<evidence type="ECO:0000313" key="1">
    <source>
        <dbReference type="EMBL" id="CSB68997.1"/>
    </source>
</evidence>
<organism evidence="1 2">
    <name type="scientific">Vibrio cholerae</name>
    <dbReference type="NCBI Taxonomy" id="666"/>
    <lineage>
        <taxon>Bacteria</taxon>
        <taxon>Pseudomonadati</taxon>
        <taxon>Pseudomonadota</taxon>
        <taxon>Gammaproteobacteria</taxon>
        <taxon>Vibrionales</taxon>
        <taxon>Vibrionaceae</taxon>
        <taxon>Vibrio</taxon>
    </lineage>
</organism>
<proteinExistence type="predicted"/>
<name>A0A655VJJ5_VIBCL</name>
<reference evidence="1 2" key="1">
    <citation type="submission" date="2015-07" db="EMBL/GenBank/DDBJ databases">
        <authorList>
            <consortium name="Pathogen Informatics"/>
        </authorList>
    </citation>
    <scope>NUCLEOTIDE SEQUENCE [LARGE SCALE GENOMIC DNA]</scope>
    <source>
        <strain evidence="1 2">A325</strain>
    </source>
</reference>
<gene>
    <name evidence="1" type="ORF">ERS013201_00682</name>
</gene>
<evidence type="ECO:0000313" key="2">
    <source>
        <dbReference type="Proteomes" id="UP000046067"/>
    </source>
</evidence>
<protein>
    <submittedName>
        <fullName evidence="1">Uncharacterized protein</fullName>
    </submittedName>
</protein>
<dbReference type="EMBL" id="CWQJ01000003">
    <property type="protein sequence ID" value="CSB68997.1"/>
    <property type="molecule type" value="Genomic_DNA"/>
</dbReference>
<sequence>MRIERGAQTLQCCQRGRRFGVFIRIKHHGFTAFFDRNRHNFSLKMSGFNGRCRFHLAGQRKLILCLTSDVVLFSDIFCRHTHVVLIEDIGQTVMDEQIFHFKRAHFLPIS</sequence>